<dbReference type="GO" id="GO:0016121">
    <property type="term" value="P:carotene catabolic process"/>
    <property type="evidence" value="ECO:0007669"/>
    <property type="project" value="TreeGrafter"/>
</dbReference>
<dbReference type="GO" id="GO:0046872">
    <property type="term" value="F:metal ion binding"/>
    <property type="evidence" value="ECO:0007669"/>
    <property type="project" value="UniProtKB-KW"/>
</dbReference>
<evidence type="ECO:0000256" key="6">
    <source>
        <dbReference type="RuleBase" id="RU364048"/>
    </source>
</evidence>
<feature type="binding site" evidence="5">
    <location>
        <position position="465"/>
    </location>
    <ligand>
        <name>Fe cation</name>
        <dbReference type="ChEBI" id="CHEBI:24875"/>
        <note>catalytic</note>
    </ligand>
</feature>
<name>A0A7W7Q8B1_9PSEU</name>
<dbReference type="InterPro" id="IPR004294">
    <property type="entry name" value="Carotenoid_Oase"/>
</dbReference>
<evidence type="ECO:0000256" key="1">
    <source>
        <dbReference type="ARBA" id="ARBA00006787"/>
    </source>
</evidence>
<keyword evidence="2 5" id="KW-0479">Metal-binding</keyword>
<feature type="binding site" evidence="5">
    <location>
        <position position="168"/>
    </location>
    <ligand>
        <name>Fe cation</name>
        <dbReference type="ChEBI" id="CHEBI:24875"/>
        <note>catalytic</note>
    </ligand>
</feature>
<evidence type="ECO:0000256" key="4">
    <source>
        <dbReference type="ARBA" id="ARBA00023004"/>
    </source>
</evidence>
<keyword evidence="6 7" id="KW-0223">Dioxygenase</keyword>
<reference evidence="7 8" key="1">
    <citation type="submission" date="2020-08" db="EMBL/GenBank/DDBJ databases">
        <title>Genomic Encyclopedia of Type Strains, Phase III (KMG-III): the genomes of soil and plant-associated and newly described type strains.</title>
        <authorList>
            <person name="Whitman W."/>
        </authorList>
    </citation>
    <scope>NUCLEOTIDE SEQUENCE [LARGE SCALE GENOMIC DNA]</scope>
    <source>
        <strain evidence="7 8">CECT 8960</strain>
    </source>
</reference>
<dbReference type="PANTHER" id="PTHR10543">
    <property type="entry name" value="BETA-CAROTENE DIOXYGENASE"/>
    <property type="match status" value="1"/>
</dbReference>
<dbReference type="Proteomes" id="UP000520767">
    <property type="component" value="Unassembled WGS sequence"/>
</dbReference>
<feature type="binding site" evidence="5">
    <location>
        <position position="285"/>
    </location>
    <ligand>
        <name>Fe cation</name>
        <dbReference type="ChEBI" id="CHEBI:24875"/>
        <note>catalytic</note>
    </ligand>
</feature>
<protein>
    <recommendedName>
        <fullName evidence="6">Dioxygenase</fullName>
        <ecNumber evidence="6">1.13.11.-</ecNumber>
    </recommendedName>
</protein>
<dbReference type="AlphaFoldDB" id="A0A7W7Q8B1"/>
<evidence type="ECO:0000313" key="8">
    <source>
        <dbReference type="Proteomes" id="UP000520767"/>
    </source>
</evidence>
<dbReference type="EMBL" id="JACHJQ010000005">
    <property type="protein sequence ID" value="MBB4908471.1"/>
    <property type="molecule type" value="Genomic_DNA"/>
</dbReference>
<comment type="caution">
    <text evidence="7">The sequence shown here is derived from an EMBL/GenBank/DDBJ whole genome shotgun (WGS) entry which is preliminary data.</text>
</comment>
<proteinExistence type="inferred from homology"/>
<comment type="similarity">
    <text evidence="1 6">Belongs to the carotenoid oxygenase family.</text>
</comment>
<gene>
    <name evidence="7" type="ORF">FHR82_004724</name>
</gene>
<dbReference type="GO" id="GO:0010436">
    <property type="term" value="F:carotenoid dioxygenase activity"/>
    <property type="evidence" value="ECO:0007669"/>
    <property type="project" value="TreeGrafter"/>
</dbReference>
<comment type="cofactor">
    <cofactor evidence="5 6">
        <name>Fe(2+)</name>
        <dbReference type="ChEBI" id="CHEBI:29033"/>
    </cofactor>
    <text evidence="5 6">Binds 1 Fe(2+) ion per subunit.</text>
</comment>
<dbReference type="EC" id="1.13.11.-" evidence="6"/>
<dbReference type="Pfam" id="PF03055">
    <property type="entry name" value="RPE65"/>
    <property type="match status" value="1"/>
</dbReference>
<dbReference type="PANTHER" id="PTHR10543:SF24">
    <property type="entry name" value="CAROTENOID ISOMEROOXYGENASE"/>
    <property type="match status" value="1"/>
</dbReference>
<accession>A0A7W7Q8B1</accession>
<keyword evidence="4 5" id="KW-0408">Iron</keyword>
<keyword evidence="8" id="KW-1185">Reference proteome</keyword>
<keyword evidence="3 6" id="KW-0560">Oxidoreductase</keyword>
<organism evidence="7 8">
    <name type="scientific">Actinophytocola algeriensis</name>
    <dbReference type="NCBI Taxonomy" id="1768010"/>
    <lineage>
        <taxon>Bacteria</taxon>
        <taxon>Bacillati</taxon>
        <taxon>Actinomycetota</taxon>
        <taxon>Actinomycetes</taxon>
        <taxon>Pseudonocardiales</taxon>
        <taxon>Pseudonocardiaceae</taxon>
    </lineage>
</organism>
<feature type="binding site" evidence="5">
    <location>
        <position position="218"/>
    </location>
    <ligand>
        <name>Fe cation</name>
        <dbReference type="ChEBI" id="CHEBI:24875"/>
        <note>catalytic</note>
    </ligand>
</feature>
<sequence>MPANYVMGFASLDTETDIANLPVQGTVPDWLAGTLLRNGPALFDVNGTTFRHWFDGQAMLHRFDIGGGGVSYRNRFLDTSALRSIRDRGRIGYIEFATDPCGSIFSRYRARWQGKLTPNACVNVGDYGDAAIAMTEVPLAVEFDPETLATVGVRPWADDLDGDTTTAHPHEDPTTGEPVNFLLSFGRTCEYRVHRVRTDRFERVLLGTYRTEQPGYLHSFAITRRYVVLVVYPFVANALSFLLRDRPFIENFRWRPELGTRIVLMDLADGRVRGEYRTDPFFAFHHINAYDDTETGDVVLDICSYDDATAVDALYLNKMRGAIPAPQAFPTRYRVDPGTGAVTSSRLSDLTMELPRINYAARNGRPYRYAYGVGALDPGGRNFLDQLVKVDTTTGETAVWREEDCYPGEPVFVPAPDATTEDDGVLLSVVLDSRERRSWLLVLDAAGFTELARATVPHAIPFGFHGQFREQW</sequence>
<evidence type="ECO:0000256" key="2">
    <source>
        <dbReference type="ARBA" id="ARBA00022723"/>
    </source>
</evidence>
<dbReference type="RefSeq" id="WP_184812622.1">
    <property type="nucleotide sequence ID" value="NZ_JACHJQ010000005.1"/>
</dbReference>
<evidence type="ECO:0000313" key="7">
    <source>
        <dbReference type="EMBL" id="MBB4908471.1"/>
    </source>
</evidence>
<evidence type="ECO:0000256" key="3">
    <source>
        <dbReference type="ARBA" id="ARBA00023002"/>
    </source>
</evidence>
<evidence type="ECO:0000256" key="5">
    <source>
        <dbReference type="PIRSR" id="PIRSR604294-1"/>
    </source>
</evidence>